<dbReference type="PROSITE" id="PS51186">
    <property type="entry name" value="GNAT"/>
    <property type="match status" value="1"/>
</dbReference>
<dbReference type="OrthoDB" id="630895at2759"/>
<evidence type="ECO:0000313" key="3">
    <source>
        <dbReference type="Proteomes" id="UP000193498"/>
    </source>
</evidence>
<keyword evidence="2" id="KW-0012">Acyltransferase</keyword>
<protein>
    <submittedName>
        <fullName evidence="2">Acyl-CoA N-acyltransferase</fullName>
    </submittedName>
</protein>
<reference evidence="2 3" key="1">
    <citation type="submission" date="2016-07" db="EMBL/GenBank/DDBJ databases">
        <title>Pervasive Adenine N6-methylation of Active Genes in Fungi.</title>
        <authorList>
            <consortium name="DOE Joint Genome Institute"/>
            <person name="Mondo S.J."/>
            <person name="Dannebaum R.O."/>
            <person name="Kuo R.C."/>
            <person name="Labutti K."/>
            <person name="Haridas S."/>
            <person name="Kuo A."/>
            <person name="Salamov A."/>
            <person name="Ahrendt S.R."/>
            <person name="Lipzen A."/>
            <person name="Sullivan W."/>
            <person name="Andreopoulos W.B."/>
            <person name="Clum A."/>
            <person name="Lindquist E."/>
            <person name="Daum C."/>
            <person name="Ramamoorthy G.K."/>
            <person name="Gryganskyi A."/>
            <person name="Culley D."/>
            <person name="Magnuson J.K."/>
            <person name="James T.Y."/>
            <person name="O'Malley M.A."/>
            <person name="Stajich J.E."/>
            <person name="Spatafora J.W."/>
            <person name="Visel A."/>
            <person name="Grigoriev I.V."/>
        </authorList>
    </citation>
    <scope>NUCLEOTIDE SEQUENCE [LARGE SCALE GENOMIC DNA]</scope>
    <source>
        <strain evidence="2 3">CBS 931.73</strain>
    </source>
</reference>
<dbReference type="AlphaFoldDB" id="A0A1Y1Y5J3"/>
<dbReference type="EMBL" id="MCFE01000240">
    <property type="protein sequence ID" value="ORX93290.1"/>
    <property type="molecule type" value="Genomic_DNA"/>
</dbReference>
<dbReference type="InterPro" id="IPR000182">
    <property type="entry name" value="GNAT_dom"/>
</dbReference>
<accession>A0A1Y1Y5J3</accession>
<dbReference type="Proteomes" id="UP000193498">
    <property type="component" value="Unassembled WGS sequence"/>
</dbReference>
<keyword evidence="2" id="KW-0808">Transferase</keyword>
<dbReference type="GO" id="GO:0005737">
    <property type="term" value="C:cytoplasm"/>
    <property type="evidence" value="ECO:0007669"/>
    <property type="project" value="TreeGrafter"/>
</dbReference>
<dbReference type="InterPro" id="IPR051908">
    <property type="entry name" value="Ribosomal_N-acetyltransferase"/>
</dbReference>
<evidence type="ECO:0000259" key="1">
    <source>
        <dbReference type="PROSITE" id="PS51186"/>
    </source>
</evidence>
<proteinExistence type="predicted"/>
<gene>
    <name evidence="2" type="ORF">K493DRAFT_316074</name>
</gene>
<dbReference type="SUPFAM" id="SSF55729">
    <property type="entry name" value="Acyl-CoA N-acyltransferases (Nat)"/>
    <property type="match status" value="1"/>
</dbReference>
<feature type="domain" description="N-acetyltransferase" evidence="1">
    <location>
        <begin position="51"/>
        <end position="216"/>
    </location>
</feature>
<comment type="caution">
    <text evidence="2">The sequence shown here is derived from an EMBL/GenBank/DDBJ whole genome shotgun (WGS) entry which is preliminary data.</text>
</comment>
<dbReference type="InParanoid" id="A0A1Y1Y5J3"/>
<dbReference type="GO" id="GO:1990189">
    <property type="term" value="F:protein N-terminal-serine acetyltransferase activity"/>
    <property type="evidence" value="ECO:0007669"/>
    <property type="project" value="TreeGrafter"/>
</dbReference>
<sequence>MLLTSGGGINIICIPTSSVISQPISTTTELGMPSKLIDVFSNSCTKVTNHCSIKPLSPTEAEGLFALTDSSRAHLSVFLPWLDSVKTAEDSRKFILDAEQQLQENNGLQLGVYSDKVLAGVLGVHKINWTNSYATLGYWLGKEFLGQGLMTSATRYLVDRLFVDLEINRVEIHCAFGNLKSRAIPERLHFKREEQIRTECLQGQLVDHYVYAMLREDWLREAENCCN</sequence>
<evidence type="ECO:0000313" key="2">
    <source>
        <dbReference type="EMBL" id="ORX93290.1"/>
    </source>
</evidence>
<keyword evidence="3" id="KW-1185">Reference proteome</keyword>
<dbReference type="PANTHER" id="PTHR43441">
    <property type="entry name" value="RIBOSOMAL-PROTEIN-SERINE ACETYLTRANSFERASE"/>
    <property type="match status" value="1"/>
</dbReference>
<dbReference type="Gene3D" id="3.40.630.30">
    <property type="match status" value="1"/>
</dbReference>
<dbReference type="GO" id="GO:0008999">
    <property type="term" value="F:protein-N-terminal-alanine acetyltransferase activity"/>
    <property type="evidence" value="ECO:0007669"/>
    <property type="project" value="TreeGrafter"/>
</dbReference>
<dbReference type="STRING" id="1314790.A0A1Y1Y5J3"/>
<dbReference type="PANTHER" id="PTHR43441:SF12">
    <property type="entry name" value="RIBOSOMAL N-ACETYLTRANSFERASE YDAF-RELATED"/>
    <property type="match status" value="1"/>
</dbReference>
<organism evidence="2 3">
    <name type="scientific">Basidiobolus meristosporus CBS 931.73</name>
    <dbReference type="NCBI Taxonomy" id="1314790"/>
    <lineage>
        <taxon>Eukaryota</taxon>
        <taxon>Fungi</taxon>
        <taxon>Fungi incertae sedis</taxon>
        <taxon>Zoopagomycota</taxon>
        <taxon>Entomophthoromycotina</taxon>
        <taxon>Basidiobolomycetes</taxon>
        <taxon>Basidiobolales</taxon>
        <taxon>Basidiobolaceae</taxon>
        <taxon>Basidiobolus</taxon>
    </lineage>
</organism>
<name>A0A1Y1Y5J3_9FUNG</name>
<dbReference type="Pfam" id="PF13302">
    <property type="entry name" value="Acetyltransf_3"/>
    <property type="match status" value="1"/>
</dbReference>
<dbReference type="InterPro" id="IPR016181">
    <property type="entry name" value="Acyl_CoA_acyltransferase"/>
</dbReference>